<evidence type="ECO:0000256" key="8">
    <source>
        <dbReference type="SAM" id="MobiDB-lite"/>
    </source>
</evidence>
<dbReference type="OrthoDB" id="301701at2759"/>
<name>A0CSN3_PARTE</name>
<feature type="binding site" evidence="7">
    <location>
        <position position="407"/>
    </location>
    <ligand>
        <name>ATP</name>
        <dbReference type="ChEBI" id="CHEBI:30616"/>
    </ligand>
</feature>
<dbReference type="InterPro" id="IPR045270">
    <property type="entry name" value="STKc_AGC"/>
</dbReference>
<dbReference type="OMA" id="THANSQP"/>
<keyword evidence="5" id="KW-0418">Kinase</keyword>
<feature type="region of interest" description="Disordered" evidence="8">
    <location>
        <begin position="49"/>
        <end position="73"/>
    </location>
</feature>
<proteinExistence type="predicted"/>
<dbReference type="PROSITE" id="PS00107">
    <property type="entry name" value="PROTEIN_KINASE_ATP"/>
    <property type="match status" value="1"/>
</dbReference>
<evidence type="ECO:0000256" key="3">
    <source>
        <dbReference type="ARBA" id="ARBA00022679"/>
    </source>
</evidence>
<evidence type="ECO:0000256" key="6">
    <source>
        <dbReference type="ARBA" id="ARBA00022840"/>
    </source>
</evidence>
<dbReference type="SMART" id="SM00220">
    <property type="entry name" value="S_TKc"/>
    <property type="match status" value="1"/>
</dbReference>
<dbReference type="GeneID" id="5026982"/>
<keyword evidence="1" id="KW-0723">Serine/threonine-protein kinase</keyword>
<evidence type="ECO:0000259" key="9">
    <source>
        <dbReference type="PROSITE" id="PS50011"/>
    </source>
</evidence>
<keyword evidence="3" id="KW-0808">Transferase</keyword>
<organism evidence="10 11">
    <name type="scientific">Paramecium tetraurelia</name>
    <dbReference type="NCBI Taxonomy" id="5888"/>
    <lineage>
        <taxon>Eukaryota</taxon>
        <taxon>Sar</taxon>
        <taxon>Alveolata</taxon>
        <taxon>Ciliophora</taxon>
        <taxon>Intramacronucleata</taxon>
        <taxon>Oligohymenophorea</taxon>
        <taxon>Peniculida</taxon>
        <taxon>Parameciidae</taxon>
        <taxon>Paramecium</taxon>
    </lineage>
</organism>
<feature type="domain" description="Protein kinase" evidence="9">
    <location>
        <begin position="378"/>
        <end position="633"/>
    </location>
</feature>
<dbReference type="GO" id="GO:0005737">
    <property type="term" value="C:cytoplasm"/>
    <property type="evidence" value="ECO:0000318"/>
    <property type="project" value="GO_Central"/>
</dbReference>
<dbReference type="PROSITE" id="PS50011">
    <property type="entry name" value="PROTEIN_KINASE_DOM"/>
    <property type="match status" value="1"/>
</dbReference>
<dbReference type="eggNOG" id="KOG0598">
    <property type="taxonomic scope" value="Eukaryota"/>
</dbReference>
<dbReference type="SUPFAM" id="SSF56112">
    <property type="entry name" value="Protein kinase-like (PK-like)"/>
    <property type="match status" value="1"/>
</dbReference>
<reference evidence="10 11" key="1">
    <citation type="journal article" date="2006" name="Nature">
        <title>Global trends of whole-genome duplications revealed by the ciliate Paramecium tetraurelia.</title>
        <authorList>
            <consortium name="Genoscope"/>
            <person name="Aury J.-M."/>
            <person name="Jaillon O."/>
            <person name="Duret L."/>
            <person name="Noel B."/>
            <person name="Jubin C."/>
            <person name="Porcel B.M."/>
            <person name="Segurens B."/>
            <person name="Daubin V."/>
            <person name="Anthouard V."/>
            <person name="Aiach N."/>
            <person name="Arnaiz O."/>
            <person name="Billaut A."/>
            <person name="Beisson J."/>
            <person name="Blanc I."/>
            <person name="Bouhouche K."/>
            <person name="Camara F."/>
            <person name="Duharcourt S."/>
            <person name="Guigo R."/>
            <person name="Gogendeau D."/>
            <person name="Katinka M."/>
            <person name="Keller A.-M."/>
            <person name="Kissmehl R."/>
            <person name="Klotz C."/>
            <person name="Koll F."/>
            <person name="Le Moue A."/>
            <person name="Lepere C."/>
            <person name="Malinsky S."/>
            <person name="Nowacki M."/>
            <person name="Nowak J.K."/>
            <person name="Plattner H."/>
            <person name="Poulain J."/>
            <person name="Ruiz F."/>
            <person name="Serrano V."/>
            <person name="Zagulski M."/>
            <person name="Dessen P."/>
            <person name="Betermier M."/>
            <person name="Weissenbach J."/>
            <person name="Scarpelli C."/>
            <person name="Schachter V."/>
            <person name="Sperling L."/>
            <person name="Meyer E."/>
            <person name="Cohen J."/>
            <person name="Wincker P."/>
        </authorList>
    </citation>
    <scope>NUCLEOTIDE SEQUENCE [LARGE SCALE GENOMIC DNA]</scope>
    <source>
        <strain evidence="10 11">Stock d4-2</strain>
    </source>
</reference>
<dbReference type="PROSITE" id="PS00108">
    <property type="entry name" value="PROTEIN_KINASE_ST"/>
    <property type="match status" value="1"/>
</dbReference>
<keyword evidence="4 7" id="KW-0547">Nucleotide-binding</keyword>
<sequence length="774" mass="90032">MFQKKLHQKTQSTELSNQALMNYLSTREAVNARISNSPTFQFELKKQIAPQSSPQLKSNSSQPNLKLSSQQQLNTQSRQNLIKLQQQNVFQSKGFMSPKVISQERLNQKVQVKSNANHMKTQPNSNQNSQIKIKSIENVLDEYTIKCIDVLQLKAPKQLSQQDTMKTLPFSASTKADQNLKQKALQAIQEMKQKQSLDLISRLNLQKPSSIQSAKNQSQQIPSLGKLEGQLKFHQKSNSAEFIETQKFQTHANSQPLLEFAFDKKKPITTRKCQQELIAIVVQYKSFQQKMTIDISTNKISWLVETVRQELMNHFGNSFQPIIGIKTVNISIPIDYILSKIERPLSLLSNCPLQPLVLEPIIDSEQELKQTRVSLRDFEFIRCIGVGGFSKVYLVREKRTGQFYAMKLVEKKPIMQQNKQNIIQNERDIMSQLNHPFIVKMQYAFESRKYLVFVLEYCSGGELFYLLRKVKKMSEEEAFFYFAEICLGMKNLHDNNIIYRDIKPENILIDFEGHVRIADFGLSKPQMENQDIAYSFCGSPEYMAPEMLLKQGHTFQLDLYCLGALLYELITGLPPFYSRNTDEMYQKILNQKLSFPSQLQMSQLLKDLLSSLLAKTPNKRIDDIESLLKHPWMTQWSDKNLYKDFLMKKVNPPFKPDYFTFNFDEEEFGKGESEFLMQIKPLQQNLLENFPKEILLKNYYYNHNESHVAESTGGTNLNAKLQEELQSYETQRQKSKRLTTFDDENTNYVNEQKVFLLNQLRLQKENELKRKSAV</sequence>
<dbReference type="EMBL" id="CT868163">
    <property type="protein sequence ID" value="CAK73800.1"/>
    <property type="molecule type" value="Genomic_DNA"/>
</dbReference>
<evidence type="ECO:0000256" key="5">
    <source>
        <dbReference type="ARBA" id="ARBA00022777"/>
    </source>
</evidence>
<gene>
    <name evidence="10" type="ORF">GSPATT00010072001</name>
</gene>
<dbReference type="InParanoid" id="A0CSN3"/>
<evidence type="ECO:0000313" key="10">
    <source>
        <dbReference type="EMBL" id="CAK73800.1"/>
    </source>
</evidence>
<dbReference type="Gene3D" id="1.10.510.10">
    <property type="entry name" value="Transferase(Phosphotransferase) domain 1"/>
    <property type="match status" value="1"/>
</dbReference>
<dbReference type="RefSeq" id="XP_001441197.1">
    <property type="nucleotide sequence ID" value="XM_001441160.1"/>
</dbReference>
<keyword evidence="6 7" id="KW-0067">ATP-binding</keyword>
<accession>A0CSN3</accession>
<dbReference type="Pfam" id="PF00069">
    <property type="entry name" value="Pkinase"/>
    <property type="match status" value="1"/>
</dbReference>
<keyword evidence="11" id="KW-1185">Reference proteome</keyword>
<dbReference type="PANTHER" id="PTHR24351">
    <property type="entry name" value="RIBOSOMAL PROTEIN S6 KINASE"/>
    <property type="match status" value="1"/>
</dbReference>
<dbReference type="GO" id="GO:0005634">
    <property type="term" value="C:nucleus"/>
    <property type="evidence" value="ECO:0000318"/>
    <property type="project" value="GO_Central"/>
</dbReference>
<dbReference type="GO" id="GO:0004674">
    <property type="term" value="F:protein serine/threonine kinase activity"/>
    <property type="evidence" value="ECO:0000318"/>
    <property type="project" value="GO_Central"/>
</dbReference>
<dbReference type="Proteomes" id="UP000000600">
    <property type="component" value="Unassembled WGS sequence"/>
</dbReference>
<dbReference type="STRING" id="5888.A0CSN3"/>
<dbReference type="GO" id="GO:0005524">
    <property type="term" value="F:ATP binding"/>
    <property type="evidence" value="ECO:0007669"/>
    <property type="project" value="UniProtKB-UniRule"/>
</dbReference>
<evidence type="ECO:0000313" key="11">
    <source>
        <dbReference type="Proteomes" id="UP000000600"/>
    </source>
</evidence>
<evidence type="ECO:0000256" key="1">
    <source>
        <dbReference type="ARBA" id="ARBA00022527"/>
    </source>
</evidence>
<dbReference type="HOGENOM" id="CLU_000288_100_0_1"/>
<evidence type="ECO:0000256" key="7">
    <source>
        <dbReference type="PROSITE-ProRule" id="PRU10141"/>
    </source>
</evidence>
<dbReference type="InterPro" id="IPR017441">
    <property type="entry name" value="Protein_kinase_ATP_BS"/>
</dbReference>
<evidence type="ECO:0000256" key="4">
    <source>
        <dbReference type="ARBA" id="ARBA00022741"/>
    </source>
</evidence>
<keyword evidence="2" id="KW-0597">Phosphoprotein</keyword>
<dbReference type="InterPro" id="IPR000719">
    <property type="entry name" value="Prot_kinase_dom"/>
</dbReference>
<evidence type="ECO:0000256" key="2">
    <source>
        <dbReference type="ARBA" id="ARBA00022553"/>
    </source>
</evidence>
<dbReference type="FunFam" id="1.10.510.10:FF:000210">
    <property type="entry name" value="Non-specific serine/threonine protein kinase"/>
    <property type="match status" value="1"/>
</dbReference>
<dbReference type="Gene3D" id="3.30.200.20">
    <property type="entry name" value="Phosphorylase Kinase, domain 1"/>
    <property type="match status" value="1"/>
</dbReference>
<dbReference type="FunFam" id="3.30.200.20:FF:000042">
    <property type="entry name" value="Aurora kinase A"/>
    <property type="match status" value="1"/>
</dbReference>
<dbReference type="CDD" id="cd05123">
    <property type="entry name" value="STKc_AGC"/>
    <property type="match status" value="1"/>
</dbReference>
<dbReference type="KEGG" id="ptm:GSPATT00010072001"/>
<dbReference type="InterPro" id="IPR008271">
    <property type="entry name" value="Ser/Thr_kinase_AS"/>
</dbReference>
<dbReference type="InterPro" id="IPR011009">
    <property type="entry name" value="Kinase-like_dom_sf"/>
</dbReference>
<protein>
    <recommendedName>
        <fullName evidence="9">Protein kinase domain-containing protein</fullName>
    </recommendedName>
</protein>
<dbReference type="AlphaFoldDB" id="A0CSN3"/>